<name>A0A369W7A4_9HYPH</name>
<accession>A0A369W7A4</accession>
<evidence type="ECO:0000313" key="3">
    <source>
        <dbReference type="Proteomes" id="UP000253759"/>
    </source>
</evidence>
<comment type="caution">
    <text evidence="2">The sequence shown here is derived from an EMBL/GenBank/DDBJ whole genome shotgun (WGS) entry which is preliminary data.</text>
</comment>
<gene>
    <name evidence="2" type="ORF">DVH29_03005</name>
</gene>
<dbReference type="SMART" id="SM00062">
    <property type="entry name" value="PBPb"/>
    <property type="match status" value="1"/>
</dbReference>
<evidence type="ECO:0000259" key="1">
    <source>
        <dbReference type="SMART" id="SM00062"/>
    </source>
</evidence>
<dbReference type="SUPFAM" id="SSF53850">
    <property type="entry name" value="Periplasmic binding protein-like II"/>
    <property type="match status" value="1"/>
</dbReference>
<dbReference type="EMBL" id="QQNH01000003">
    <property type="protein sequence ID" value="RDE09917.1"/>
    <property type="molecule type" value="Genomic_DNA"/>
</dbReference>
<protein>
    <recommendedName>
        <fullName evidence="1">Solute-binding protein family 3/N-terminal domain-containing protein</fullName>
    </recommendedName>
</protein>
<sequence>MGWSGSEESRQGGLRMTVRFGSCLLGLALSLNIGGQALAQVAMPYVPPEIYQERRWIRGSELTFCLWSVSPTIEIDRRIGQEIGNALLLNVKFYEYTNTVAHREDDFWEAVLIQLGQHCDAVMGFTLGEQISADWLIPSRAYYEAPYVLAVANPEYDSLGEIPAGLPVGSMMSSAVDQAFMEYLGLLPKEQRWIRFPVPSYVPVVNYLKDGRIEGALIWAPLIHSQTEGDPEGQGIRLVPIDPIRADPTPIGMMMREYNVFLRDQLDQAIRSLAEDGIIDEILAEAGLPGSAGNQ</sequence>
<keyword evidence="3" id="KW-1185">Reference proteome</keyword>
<organism evidence="2 3">
    <name type="scientific">Pelagibacterium lacus</name>
    <dbReference type="NCBI Taxonomy" id="2282655"/>
    <lineage>
        <taxon>Bacteria</taxon>
        <taxon>Pseudomonadati</taxon>
        <taxon>Pseudomonadota</taxon>
        <taxon>Alphaproteobacteria</taxon>
        <taxon>Hyphomicrobiales</taxon>
        <taxon>Devosiaceae</taxon>
        <taxon>Pelagibacterium</taxon>
    </lineage>
</organism>
<proteinExistence type="predicted"/>
<dbReference type="InterPro" id="IPR001638">
    <property type="entry name" value="Solute-binding_3/MltF_N"/>
</dbReference>
<dbReference type="Proteomes" id="UP000253759">
    <property type="component" value="Unassembled WGS sequence"/>
</dbReference>
<dbReference type="Gene3D" id="3.40.190.10">
    <property type="entry name" value="Periplasmic binding protein-like II"/>
    <property type="match status" value="2"/>
</dbReference>
<reference evidence="3" key="1">
    <citation type="submission" date="2018-07" db="EMBL/GenBank/DDBJ databases">
        <authorList>
            <person name="Liu B.-T."/>
            <person name="Du Z."/>
        </authorList>
    </citation>
    <scope>NUCLEOTIDE SEQUENCE [LARGE SCALE GENOMIC DNA]</scope>
    <source>
        <strain evidence="3">XYN52</strain>
    </source>
</reference>
<dbReference type="AlphaFoldDB" id="A0A369W7A4"/>
<feature type="domain" description="Solute-binding protein family 3/N-terminal" evidence="1">
    <location>
        <begin position="61"/>
        <end position="286"/>
    </location>
</feature>
<evidence type="ECO:0000313" key="2">
    <source>
        <dbReference type="EMBL" id="RDE09917.1"/>
    </source>
</evidence>